<evidence type="ECO:0000256" key="4">
    <source>
        <dbReference type="ARBA" id="ARBA00022822"/>
    </source>
</evidence>
<protein>
    <recommendedName>
        <fullName evidence="2">phosphoribosylanthranilate isomerase</fullName>
        <ecNumber evidence="2">5.3.1.24</ecNumber>
    </recommendedName>
</protein>
<dbReference type="Pfam" id="PF00697">
    <property type="entry name" value="PRAI"/>
    <property type="match status" value="1"/>
</dbReference>
<reference evidence="8" key="1">
    <citation type="submission" date="2019-08" db="EMBL/GenBank/DDBJ databases">
        <authorList>
            <person name="Kucharzyk K."/>
            <person name="Murdoch R.W."/>
            <person name="Higgins S."/>
            <person name="Loffler F."/>
        </authorList>
    </citation>
    <scope>NUCLEOTIDE SEQUENCE</scope>
</reference>
<evidence type="ECO:0000256" key="5">
    <source>
        <dbReference type="ARBA" id="ARBA00023141"/>
    </source>
</evidence>
<dbReference type="SUPFAM" id="SSF51366">
    <property type="entry name" value="Ribulose-phoshate binding barrel"/>
    <property type="match status" value="1"/>
</dbReference>
<dbReference type="UniPathway" id="UPA00035">
    <property type="reaction ID" value="UER00042"/>
</dbReference>
<accession>A0A644W1F3</accession>
<dbReference type="GO" id="GO:0004640">
    <property type="term" value="F:phosphoribosylanthranilate isomerase activity"/>
    <property type="evidence" value="ECO:0007669"/>
    <property type="project" value="UniProtKB-EC"/>
</dbReference>
<dbReference type="GO" id="GO:0000162">
    <property type="term" value="P:L-tryptophan biosynthetic process"/>
    <property type="evidence" value="ECO:0007669"/>
    <property type="project" value="UniProtKB-UniPathway"/>
</dbReference>
<name>A0A644W1F3_9ZZZZ</name>
<evidence type="ECO:0000313" key="8">
    <source>
        <dbReference type="EMBL" id="MPL97346.1"/>
    </source>
</evidence>
<feature type="domain" description="N-(5'phosphoribosyl) anthranilate isomerase (PRAI)" evidence="7">
    <location>
        <begin position="3"/>
        <end position="173"/>
    </location>
</feature>
<keyword evidence="6 8" id="KW-0413">Isomerase</keyword>
<comment type="caution">
    <text evidence="8">The sequence shown here is derived from an EMBL/GenBank/DDBJ whole genome shotgun (WGS) entry which is preliminary data.</text>
</comment>
<organism evidence="8">
    <name type="scientific">bioreactor metagenome</name>
    <dbReference type="NCBI Taxonomy" id="1076179"/>
    <lineage>
        <taxon>unclassified sequences</taxon>
        <taxon>metagenomes</taxon>
        <taxon>ecological metagenomes</taxon>
    </lineage>
</organism>
<evidence type="ECO:0000259" key="7">
    <source>
        <dbReference type="Pfam" id="PF00697"/>
    </source>
</evidence>
<sequence>MIGFVFAPSKRQIAVGNASDICRNVKGVAKVGVFVDAPFVDVINIAHQCRLDFVQLHGSESPDYCRQMTIPVIKALRINEDFAIGLADEFQADYILCDSFVPGCQGGSGVAFNWQKAKPSLQKIKTPILVAGGLNAYNIKTAICSLNPSGVDVSGGVETDGAKDGEKIREFIKAVRAAEGGSNA</sequence>
<dbReference type="HAMAP" id="MF_00135">
    <property type="entry name" value="PRAI"/>
    <property type="match status" value="1"/>
</dbReference>
<dbReference type="InterPro" id="IPR011060">
    <property type="entry name" value="RibuloseP-bd_barrel"/>
</dbReference>
<evidence type="ECO:0000256" key="3">
    <source>
        <dbReference type="ARBA" id="ARBA00022605"/>
    </source>
</evidence>
<dbReference type="InterPro" id="IPR001240">
    <property type="entry name" value="PRAI_dom"/>
</dbReference>
<evidence type="ECO:0000256" key="2">
    <source>
        <dbReference type="ARBA" id="ARBA00012572"/>
    </source>
</evidence>
<dbReference type="EC" id="5.3.1.24" evidence="2"/>
<dbReference type="Gene3D" id="3.20.20.70">
    <property type="entry name" value="Aldolase class I"/>
    <property type="match status" value="1"/>
</dbReference>
<dbReference type="PANTHER" id="PTHR42894">
    <property type="entry name" value="N-(5'-PHOSPHORIBOSYL)ANTHRANILATE ISOMERASE"/>
    <property type="match status" value="1"/>
</dbReference>
<proteinExistence type="inferred from homology"/>
<dbReference type="AlphaFoldDB" id="A0A644W1F3"/>
<dbReference type="PANTHER" id="PTHR42894:SF1">
    <property type="entry name" value="N-(5'-PHOSPHORIBOSYL)ANTHRANILATE ISOMERASE"/>
    <property type="match status" value="1"/>
</dbReference>
<keyword evidence="3" id="KW-0028">Amino-acid biosynthesis</keyword>
<keyword evidence="5" id="KW-0057">Aromatic amino acid biosynthesis</keyword>
<dbReference type="CDD" id="cd00405">
    <property type="entry name" value="PRAI"/>
    <property type="match status" value="1"/>
</dbReference>
<dbReference type="EMBL" id="VSSQ01000550">
    <property type="protein sequence ID" value="MPL97346.1"/>
    <property type="molecule type" value="Genomic_DNA"/>
</dbReference>
<dbReference type="InterPro" id="IPR013785">
    <property type="entry name" value="Aldolase_TIM"/>
</dbReference>
<evidence type="ECO:0000256" key="6">
    <source>
        <dbReference type="ARBA" id="ARBA00023235"/>
    </source>
</evidence>
<dbReference type="InterPro" id="IPR044643">
    <property type="entry name" value="TrpF_fam"/>
</dbReference>
<comment type="pathway">
    <text evidence="1">Amino-acid biosynthesis; L-tryptophan biosynthesis; L-tryptophan from chorismate: step 3/5.</text>
</comment>
<evidence type="ECO:0000256" key="1">
    <source>
        <dbReference type="ARBA" id="ARBA00004664"/>
    </source>
</evidence>
<keyword evidence="4" id="KW-0822">Tryptophan biosynthesis</keyword>
<gene>
    <name evidence="8" type="primary">trpF_10</name>
    <name evidence="8" type="ORF">SDC9_43536</name>
</gene>